<dbReference type="SUPFAM" id="SSF52540">
    <property type="entry name" value="P-loop containing nucleoside triphosphate hydrolases"/>
    <property type="match status" value="1"/>
</dbReference>
<organism evidence="2 3">
    <name type="scientific">Aureispira anguillae</name>
    <dbReference type="NCBI Taxonomy" id="2864201"/>
    <lineage>
        <taxon>Bacteria</taxon>
        <taxon>Pseudomonadati</taxon>
        <taxon>Bacteroidota</taxon>
        <taxon>Saprospiria</taxon>
        <taxon>Saprospirales</taxon>
        <taxon>Saprospiraceae</taxon>
        <taxon>Aureispira</taxon>
    </lineage>
</organism>
<dbReference type="Pfam" id="PF13469">
    <property type="entry name" value="Sulfotransfer_3"/>
    <property type="match status" value="1"/>
</dbReference>
<keyword evidence="3" id="KW-1185">Reference proteome</keyword>
<dbReference type="RefSeq" id="WP_264789876.1">
    <property type="nucleotide sequence ID" value="NZ_AP026867.1"/>
</dbReference>
<gene>
    <name evidence="2" type="ORF">AsAng_0054400</name>
</gene>
<evidence type="ECO:0000256" key="1">
    <source>
        <dbReference type="ARBA" id="ARBA00022679"/>
    </source>
</evidence>
<keyword evidence="1" id="KW-0808">Transferase</keyword>
<dbReference type="Gene3D" id="3.40.50.300">
    <property type="entry name" value="P-loop containing nucleotide triphosphate hydrolases"/>
    <property type="match status" value="1"/>
</dbReference>
<dbReference type="KEGG" id="aup:AsAng_0054400"/>
<evidence type="ECO:0000313" key="2">
    <source>
        <dbReference type="EMBL" id="BDS14659.1"/>
    </source>
</evidence>
<reference evidence="2" key="1">
    <citation type="submission" date="2022-09" db="EMBL/GenBank/DDBJ databases">
        <title>Aureispira anguillicida sp. nov., isolated from Leptocephalus of Japanese eel Anguilla japonica.</title>
        <authorList>
            <person name="Yuasa K."/>
            <person name="Mekata T."/>
            <person name="Ikunari K."/>
        </authorList>
    </citation>
    <scope>NUCLEOTIDE SEQUENCE</scope>
    <source>
        <strain evidence="2">EL160426</strain>
    </source>
</reference>
<sequence>MKYLFIGGCGRSGTSFVQKIIISHSKIKGGPEFDFLQPLLTTYKRMITPFHLERQQYFYDRASLDQYLRTFIDSALLNKHKDEANIEFFSEKTPNNIDVAEQLLTLFPDAFFINIIRDGRDVLVSHFDVEARFIKSGTPYNKQNFALEKVCNLWNKSVNTYFELAKKEQFKDRVINLIYEDLLQHPERELARICQQIGIDLEPDMLSPGKKKVEDGPLQVDNIWHTKAMLNANFDTSKIGRWKGKLSFLQKRKAEKLMQANLKRLNYL</sequence>
<dbReference type="InterPro" id="IPR027417">
    <property type="entry name" value="P-loop_NTPase"/>
</dbReference>
<dbReference type="Proteomes" id="UP001060919">
    <property type="component" value="Chromosome"/>
</dbReference>
<dbReference type="InterPro" id="IPR026634">
    <property type="entry name" value="TPST-like"/>
</dbReference>
<dbReference type="AlphaFoldDB" id="A0A915YKF7"/>
<dbReference type="PANTHER" id="PTHR12788">
    <property type="entry name" value="PROTEIN-TYROSINE SULFOTRANSFERASE 2"/>
    <property type="match status" value="1"/>
</dbReference>
<evidence type="ECO:0000313" key="3">
    <source>
        <dbReference type="Proteomes" id="UP001060919"/>
    </source>
</evidence>
<accession>A0A915YKF7</accession>
<name>A0A915YKF7_9BACT</name>
<proteinExistence type="predicted"/>
<dbReference type="GO" id="GO:0008476">
    <property type="term" value="F:protein-tyrosine sulfotransferase activity"/>
    <property type="evidence" value="ECO:0007669"/>
    <property type="project" value="InterPro"/>
</dbReference>
<dbReference type="EMBL" id="AP026867">
    <property type="protein sequence ID" value="BDS14659.1"/>
    <property type="molecule type" value="Genomic_DNA"/>
</dbReference>
<dbReference type="PANTHER" id="PTHR12788:SF10">
    <property type="entry name" value="PROTEIN-TYROSINE SULFOTRANSFERASE"/>
    <property type="match status" value="1"/>
</dbReference>
<protein>
    <submittedName>
        <fullName evidence="2">Sulfotransferase</fullName>
    </submittedName>
</protein>